<feature type="region of interest" description="Disordered" evidence="1">
    <location>
        <begin position="31"/>
        <end position="61"/>
    </location>
</feature>
<accession>A0ABP9HHH3</accession>
<dbReference type="Proteomes" id="UP001500610">
    <property type="component" value="Unassembled WGS sequence"/>
</dbReference>
<protein>
    <submittedName>
        <fullName evidence="2">Uncharacterized protein</fullName>
    </submittedName>
</protein>
<organism evidence="2 3">
    <name type="scientific">Streptomyces hyderabadensis</name>
    <dbReference type="NCBI Taxonomy" id="598549"/>
    <lineage>
        <taxon>Bacteria</taxon>
        <taxon>Bacillati</taxon>
        <taxon>Actinomycetota</taxon>
        <taxon>Actinomycetes</taxon>
        <taxon>Kitasatosporales</taxon>
        <taxon>Streptomycetaceae</taxon>
        <taxon>Streptomyces</taxon>
    </lineage>
</organism>
<dbReference type="EMBL" id="BAABIV010000002">
    <property type="protein sequence ID" value="GAA4970862.1"/>
    <property type="molecule type" value="Genomic_DNA"/>
</dbReference>
<proteinExistence type="predicted"/>
<sequence length="61" mass="6241">MLVSPVAAVFCRSAGPVRVAAERHEVVEKPGGLDLRDAGGLVPDPQDVGEGAIGLSETTGW</sequence>
<reference evidence="3" key="1">
    <citation type="journal article" date="2019" name="Int. J. Syst. Evol. Microbiol.">
        <title>The Global Catalogue of Microorganisms (GCM) 10K type strain sequencing project: providing services to taxonomists for standard genome sequencing and annotation.</title>
        <authorList>
            <consortium name="The Broad Institute Genomics Platform"/>
            <consortium name="The Broad Institute Genome Sequencing Center for Infectious Disease"/>
            <person name="Wu L."/>
            <person name="Ma J."/>
        </authorList>
    </citation>
    <scope>NUCLEOTIDE SEQUENCE [LARGE SCALE GENOMIC DNA]</scope>
    <source>
        <strain evidence="3">JCM 17657</strain>
    </source>
</reference>
<gene>
    <name evidence="2" type="ORF">GCM10023257_03530</name>
</gene>
<comment type="caution">
    <text evidence="2">The sequence shown here is derived from an EMBL/GenBank/DDBJ whole genome shotgun (WGS) entry which is preliminary data.</text>
</comment>
<name>A0ABP9HHH3_9ACTN</name>
<evidence type="ECO:0000313" key="2">
    <source>
        <dbReference type="EMBL" id="GAA4970862.1"/>
    </source>
</evidence>
<keyword evidence="3" id="KW-1185">Reference proteome</keyword>
<evidence type="ECO:0000313" key="3">
    <source>
        <dbReference type="Proteomes" id="UP001500610"/>
    </source>
</evidence>
<evidence type="ECO:0000256" key="1">
    <source>
        <dbReference type="SAM" id="MobiDB-lite"/>
    </source>
</evidence>